<accession>A0A0M9AN49</accession>
<name>A0A0M9AN49_9EURY</name>
<keyword evidence="2" id="KW-0249">Electron transport</keyword>
<dbReference type="PANTHER" id="PTHR45663:SF11">
    <property type="entry name" value="GEO12009P1"/>
    <property type="match status" value="1"/>
</dbReference>
<reference evidence="8" key="2">
    <citation type="submission" date="2019-12" db="EMBL/GenBank/DDBJ databases">
        <title>The whole-genome sequencing of Haloarcula japonica strain pws8.</title>
        <authorList>
            <person name="Verma D.K."/>
            <person name="Gopal K."/>
            <person name="Prasad E.S."/>
        </authorList>
    </citation>
    <scope>NUCLEOTIDE SEQUENCE</scope>
    <source>
        <strain evidence="8">Pws8</strain>
    </source>
</reference>
<keyword evidence="4" id="KW-0676">Redox-active center</keyword>
<dbReference type="InterPro" id="IPR013766">
    <property type="entry name" value="Thioredoxin_domain"/>
</dbReference>
<evidence type="ECO:0000256" key="2">
    <source>
        <dbReference type="ARBA" id="ARBA00022982"/>
    </source>
</evidence>
<dbReference type="InterPro" id="IPR017937">
    <property type="entry name" value="Thioredoxin_CS"/>
</dbReference>
<dbReference type="Proteomes" id="UP000610611">
    <property type="component" value="Unassembled WGS sequence"/>
</dbReference>
<evidence type="ECO:0000256" key="1">
    <source>
        <dbReference type="ARBA" id="ARBA00022448"/>
    </source>
</evidence>
<dbReference type="Pfam" id="PF00085">
    <property type="entry name" value="Thioredoxin"/>
    <property type="match status" value="1"/>
</dbReference>
<feature type="region of interest" description="Disordered" evidence="5">
    <location>
        <begin position="1"/>
        <end position="38"/>
    </location>
</feature>
<evidence type="ECO:0000313" key="8">
    <source>
        <dbReference type="EMBL" id="NLV07920.1"/>
    </source>
</evidence>
<evidence type="ECO:0000256" key="4">
    <source>
        <dbReference type="ARBA" id="ARBA00023284"/>
    </source>
</evidence>
<dbReference type="PRINTS" id="PR00421">
    <property type="entry name" value="THIOREDOXIN"/>
</dbReference>
<dbReference type="InterPro" id="IPR036249">
    <property type="entry name" value="Thioredoxin-like_sf"/>
</dbReference>
<evidence type="ECO:0000256" key="5">
    <source>
        <dbReference type="SAM" id="MobiDB-lite"/>
    </source>
</evidence>
<dbReference type="InterPro" id="IPR005746">
    <property type="entry name" value="Thioredoxin"/>
</dbReference>
<dbReference type="EMBL" id="LIUF01000002">
    <property type="protein sequence ID" value="KOX94051.1"/>
    <property type="molecule type" value="Genomic_DNA"/>
</dbReference>
<feature type="domain" description="Thioredoxin" evidence="6">
    <location>
        <begin position="13"/>
        <end position="136"/>
    </location>
</feature>
<dbReference type="PATRIC" id="fig|1705562.3.peg.2903"/>
<sequence length="136" mass="15053">MTDELTEIRQKKLEELRNGERGTAAENRNNESPAEPVHVHGARELQDTVGDGVVLVDFYADWCGPCKQLEPVVERIAADTVATVAKVDIDANQQLAAKYGVRSVPTLMLFTDGEPVERMVGMQQEPQLRSLVESYA</sequence>
<dbReference type="Gene3D" id="3.40.30.10">
    <property type="entry name" value="Glutaredoxin"/>
    <property type="match status" value="1"/>
</dbReference>
<keyword evidence="9" id="KW-1185">Reference proteome</keyword>
<dbReference type="NCBIfam" id="TIGR01068">
    <property type="entry name" value="thioredoxin"/>
    <property type="match status" value="1"/>
</dbReference>
<dbReference type="Proteomes" id="UP000037729">
    <property type="component" value="Unassembled WGS sequence"/>
</dbReference>
<comment type="caution">
    <text evidence="7">The sequence shown here is derived from an EMBL/GenBank/DDBJ whole genome shotgun (WGS) entry which is preliminary data.</text>
</comment>
<gene>
    <name evidence="8" type="primary">trxA</name>
    <name evidence="7" type="ORF">AMS69_09055</name>
    <name evidence="8" type="ORF">GOC83_17450</name>
</gene>
<dbReference type="FunFam" id="3.40.30.10:FF:000001">
    <property type="entry name" value="Thioredoxin"/>
    <property type="match status" value="1"/>
</dbReference>
<dbReference type="PROSITE" id="PS00194">
    <property type="entry name" value="THIOREDOXIN_1"/>
    <property type="match status" value="1"/>
</dbReference>
<keyword evidence="1" id="KW-0813">Transport</keyword>
<dbReference type="STRING" id="1705562.AMS69_09055"/>
<organism evidence="7 9">
    <name type="scientific">Haloarcula rubripromontorii</name>
    <dbReference type="NCBI Taxonomy" id="1705562"/>
    <lineage>
        <taxon>Archaea</taxon>
        <taxon>Methanobacteriati</taxon>
        <taxon>Methanobacteriota</taxon>
        <taxon>Stenosarchaea group</taxon>
        <taxon>Halobacteria</taxon>
        <taxon>Halobacteriales</taxon>
        <taxon>Haloarculaceae</taxon>
        <taxon>Haloarcula</taxon>
    </lineage>
</organism>
<evidence type="ECO:0000313" key="9">
    <source>
        <dbReference type="Proteomes" id="UP000037729"/>
    </source>
</evidence>
<reference evidence="7 9" key="1">
    <citation type="submission" date="2015-08" db="EMBL/GenBank/DDBJ databases">
        <title>Genomes of Isolates from Cabo Rojo, PR.</title>
        <authorList>
            <person name="Sanchez-Nieves R.L."/>
            <person name="Montalvo-Rodriguez R."/>
        </authorList>
    </citation>
    <scope>NUCLEOTIDE SEQUENCE [LARGE SCALE GENOMIC DNA]</scope>
    <source>
        <strain evidence="7 9">SL3</strain>
    </source>
</reference>
<dbReference type="PANTHER" id="PTHR45663">
    <property type="entry name" value="GEO12009P1"/>
    <property type="match status" value="1"/>
</dbReference>
<evidence type="ECO:0000256" key="3">
    <source>
        <dbReference type="ARBA" id="ARBA00023157"/>
    </source>
</evidence>
<dbReference type="GO" id="GO:0005737">
    <property type="term" value="C:cytoplasm"/>
    <property type="evidence" value="ECO:0007669"/>
    <property type="project" value="TreeGrafter"/>
</dbReference>
<dbReference type="CDD" id="cd02947">
    <property type="entry name" value="TRX_family"/>
    <property type="match status" value="1"/>
</dbReference>
<dbReference type="RefSeq" id="WP_053967726.1">
    <property type="nucleotide sequence ID" value="NZ_JAWJXX010000002.1"/>
</dbReference>
<dbReference type="EMBL" id="WOWB01000003">
    <property type="protein sequence ID" value="NLV07920.1"/>
    <property type="molecule type" value="Genomic_DNA"/>
</dbReference>
<dbReference type="SUPFAM" id="SSF52833">
    <property type="entry name" value="Thioredoxin-like"/>
    <property type="match status" value="1"/>
</dbReference>
<keyword evidence="3" id="KW-1015">Disulfide bond</keyword>
<dbReference type="AlphaFoldDB" id="A0A0M9AN49"/>
<dbReference type="PROSITE" id="PS51352">
    <property type="entry name" value="THIOREDOXIN_2"/>
    <property type="match status" value="1"/>
</dbReference>
<evidence type="ECO:0000259" key="6">
    <source>
        <dbReference type="PROSITE" id="PS51352"/>
    </source>
</evidence>
<protein>
    <submittedName>
        <fullName evidence="7">Thioredoxin</fullName>
    </submittedName>
</protein>
<dbReference type="GO" id="GO:0015035">
    <property type="term" value="F:protein-disulfide reductase activity"/>
    <property type="evidence" value="ECO:0007669"/>
    <property type="project" value="InterPro"/>
</dbReference>
<proteinExistence type="predicted"/>
<dbReference type="OrthoDB" id="35385at2157"/>
<evidence type="ECO:0000313" key="7">
    <source>
        <dbReference type="EMBL" id="KOX94051.1"/>
    </source>
</evidence>
<feature type="compositionally biased region" description="Basic and acidic residues" evidence="5">
    <location>
        <begin position="1"/>
        <end position="20"/>
    </location>
</feature>